<comment type="caution">
    <text evidence="1">The sequence shown here is derived from an EMBL/GenBank/DDBJ whole genome shotgun (WGS) entry which is preliminary data.</text>
</comment>
<accession>A0ABU5DPL5</accession>
<reference evidence="1 2" key="1">
    <citation type="submission" date="2023-11" db="EMBL/GenBank/DDBJ databases">
        <title>Paucibacter sp. nov., isolated from fresh soil in Korea.</title>
        <authorList>
            <person name="Le N.T.T."/>
        </authorList>
    </citation>
    <scope>NUCLEOTIDE SEQUENCE [LARGE SCALE GENOMIC DNA]</scope>
    <source>
        <strain evidence="1 2">R3-3</strain>
    </source>
</reference>
<dbReference type="Gene3D" id="3.40.190.270">
    <property type="match status" value="1"/>
</dbReference>
<dbReference type="EMBL" id="JAXCLA010000008">
    <property type="protein sequence ID" value="MDY0747661.1"/>
    <property type="molecule type" value="Genomic_DNA"/>
</dbReference>
<dbReference type="RefSeq" id="WP_320425618.1">
    <property type="nucleotide sequence ID" value="NZ_JAXCLA010000008.1"/>
</dbReference>
<keyword evidence="2" id="KW-1185">Reference proteome</keyword>
<organism evidence="1 2">
    <name type="scientific">Roseateles agri</name>
    <dbReference type="NCBI Taxonomy" id="3098619"/>
    <lineage>
        <taxon>Bacteria</taxon>
        <taxon>Pseudomonadati</taxon>
        <taxon>Pseudomonadota</taxon>
        <taxon>Betaproteobacteria</taxon>
        <taxon>Burkholderiales</taxon>
        <taxon>Sphaerotilaceae</taxon>
        <taxon>Roseateles</taxon>
    </lineage>
</organism>
<gene>
    <name evidence="1" type="ORF">SNE35_24375</name>
</gene>
<dbReference type="Gene3D" id="3.40.190.10">
    <property type="entry name" value="Periplasmic binding protein-like II"/>
    <property type="match status" value="1"/>
</dbReference>
<dbReference type="SUPFAM" id="SSF53850">
    <property type="entry name" value="Periplasmic binding protein-like II"/>
    <property type="match status" value="1"/>
</dbReference>
<dbReference type="PANTHER" id="PTHR30024">
    <property type="entry name" value="ALIPHATIC SULFONATES-BINDING PROTEIN-RELATED"/>
    <property type="match status" value="1"/>
</dbReference>
<sequence>MSAVLEPRSNAATSKPSQPTELWYTRCPVPTASGIAQHQRWLHGAFARQGIRLESIRASQDRAVRESHFRHSLPGSFREGGNVPPIWTRSRGQDTVVLAITWVDEQQLVLVPEGSGIRNVAELRGKRLGLVKKQGTELVDVGRAEGLRGLLTALRLNGVGRDEVQWVDLPSAEWELREDRTPADQRKHIPTEALLDGRVDAIFVKGAGSAIALQRGLRAIFDINEQSNPLDRVSAGSPRPVTVDRQTLQDHPELVDQYLAVLLKTAQWAAGDPDEVVRVIAAETGAAEAAVRQAFGPKLHLAFEPQLSPVYVQALHDQKDFLLAEGFIPQDFDVDAWIDPRPLVRARELVSQVELKA</sequence>
<proteinExistence type="predicted"/>
<dbReference type="PANTHER" id="PTHR30024:SF45">
    <property type="entry name" value="ABC TRANSPORTER SUBSTRATE-BINDING PROTEIN"/>
    <property type="match status" value="1"/>
</dbReference>
<dbReference type="Proteomes" id="UP001285263">
    <property type="component" value="Unassembled WGS sequence"/>
</dbReference>
<evidence type="ECO:0000313" key="2">
    <source>
        <dbReference type="Proteomes" id="UP001285263"/>
    </source>
</evidence>
<evidence type="ECO:0000313" key="1">
    <source>
        <dbReference type="EMBL" id="MDY0747661.1"/>
    </source>
</evidence>
<protein>
    <submittedName>
        <fullName evidence="1">ABC transporter substrate-binding protein</fullName>
    </submittedName>
</protein>
<name>A0ABU5DPL5_9BURK</name>